<dbReference type="RefSeq" id="WP_142897537.1">
    <property type="nucleotide sequence ID" value="NZ_ML660056.1"/>
</dbReference>
<accession>A0A545TQ08</accession>
<dbReference type="AlphaFoldDB" id="A0A545TQ08"/>
<organism evidence="1 2">
    <name type="scientific">Denitrobaculum tricleocarpae</name>
    <dbReference type="NCBI Taxonomy" id="2591009"/>
    <lineage>
        <taxon>Bacteria</taxon>
        <taxon>Pseudomonadati</taxon>
        <taxon>Pseudomonadota</taxon>
        <taxon>Alphaproteobacteria</taxon>
        <taxon>Rhodospirillales</taxon>
        <taxon>Rhodospirillaceae</taxon>
        <taxon>Denitrobaculum</taxon>
    </lineage>
</organism>
<evidence type="ECO:0000313" key="1">
    <source>
        <dbReference type="EMBL" id="TQV79313.1"/>
    </source>
</evidence>
<evidence type="ECO:0000313" key="2">
    <source>
        <dbReference type="Proteomes" id="UP000315252"/>
    </source>
</evidence>
<proteinExistence type="predicted"/>
<dbReference type="EMBL" id="VHSH01000005">
    <property type="protein sequence ID" value="TQV79313.1"/>
    <property type="molecule type" value="Genomic_DNA"/>
</dbReference>
<dbReference type="Proteomes" id="UP000315252">
    <property type="component" value="Unassembled WGS sequence"/>
</dbReference>
<name>A0A545TQ08_9PROT</name>
<gene>
    <name evidence="1" type="ORF">FKG95_16835</name>
</gene>
<protein>
    <submittedName>
        <fullName evidence="1">Uncharacterized protein</fullName>
    </submittedName>
</protein>
<comment type="caution">
    <text evidence="1">The sequence shown here is derived from an EMBL/GenBank/DDBJ whole genome shotgun (WGS) entry which is preliminary data.</text>
</comment>
<sequence>MKGAVARPIAVNLLAVAVLLFAFGFKPSTNHSAIASEPFWSGDMQERYYRHCVTQVMRTRSRIYPDAVHKAFCDCQISEAEKWLRASDMTFILAYIDGESHAELTARALALPKSEARGSERRMGQYTKSSTQTCGKALLDAVAEIINAQ</sequence>
<keyword evidence="2" id="KW-1185">Reference proteome</keyword>
<reference evidence="1 2" key="1">
    <citation type="submission" date="2019-06" db="EMBL/GenBank/DDBJ databases">
        <title>Whole genome sequence for Rhodospirillaceae sp. R148.</title>
        <authorList>
            <person name="Wang G."/>
        </authorList>
    </citation>
    <scope>NUCLEOTIDE SEQUENCE [LARGE SCALE GENOMIC DNA]</scope>
    <source>
        <strain evidence="1 2">R148</strain>
    </source>
</reference>